<comment type="similarity">
    <text evidence="2 14">Belongs to the ATPase protein 8 family.</text>
</comment>
<evidence type="ECO:0000256" key="13">
    <source>
        <dbReference type="ARBA" id="ARBA00064647"/>
    </source>
</evidence>
<evidence type="ECO:0000256" key="11">
    <source>
        <dbReference type="ARBA" id="ARBA00023310"/>
    </source>
</evidence>
<dbReference type="InterPro" id="IPR050635">
    <property type="entry name" value="ATPase_protein_8"/>
</dbReference>
<keyword evidence="10" id="KW-0472">Membrane</keyword>
<organism evidence="17">
    <name type="scientific">Robinsia catherinae</name>
    <name type="common">False moray eel</name>
    <dbReference type="NCBI Taxonomy" id="118149"/>
    <lineage>
        <taxon>Eukaryota</taxon>
        <taxon>Metazoa</taxon>
        <taxon>Chordata</taxon>
        <taxon>Craniata</taxon>
        <taxon>Vertebrata</taxon>
        <taxon>Euteleostomi</taxon>
        <taxon>Actinopterygii</taxon>
        <taxon>Neopterygii</taxon>
        <taxon>Teleostei</taxon>
        <taxon>Anguilliformes</taxon>
        <taxon>Chlopsidae</taxon>
        <taxon>Robinsia</taxon>
    </lineage>
</organism>
<geneLocation type="mitochondrion" evidence="17"/>
<dbReference type="Pfam" id="PF00895">
    <property type="entry name" value="ATP-synt_8"/>
    <property type="match status" value="1"/>
</dbReference>
<evidence type="ECO:0000313" key="17">
    <source>
        <dbReference type="EMBL" id="BAI53215.1"/>
    </source>
</evidence>
<evidence type="ECO:0000256" key="6">
    <source>
        <dbReference type="ARBA" id="ARBA00022781"/>
    </source>
</evidence>
<feature type="chain" id="PRO_5003028399" description="ATP synthase complex subunit 8" evidence="16">
    <location>
        <begin position="31"/>
        <end position="61"/>
    </location>
</feature>
<evidence type="ECO:0000256" key="15">
    <source>
        <dbReference type="SAM" id="MobiDB-lite"/>
    </source>
</evidence>
<accession>D1YTI1</accession>
<reference evidence="17" key="2">
    <citation type="journal article" date="2010" name="Biol. Lett.">
        <title>Deep-ocean origin of the freshwater eels.</title>
        <authorList>
            <person name="Inoue J.G."/>
            <person name="Miya M."/>
            <person name="Miller M.J."/>
            <person name="Sado T."/>
            <person name="Hanel R."/>
            <person name="Hatooka K."/>
            <person name="Aoyama J."/>
            <person name="Minegishi Y."/>
            <person name="Nishida M."/>
            <person name="Tsukamoto K."/>
        </authorList>
    </citation>
    <scope>NUCLEOTIDE SEQUENCE</scope>
    <source>
        <tissue evidence="17">Muscle</tissue>
    </source>
</reference>
<keyword evidence="8 14" id="KW-0406">Ion transport</keyword>
<dbReference type="AlphaFoldDB" id="D1YTI1"/>
<sequence>MPQLNPSPWFLILLFSWLIFLTVIPTKVMAHTFNNEPSLQATKKPKTTSWDWPWQTSSTNS</sequence>
<evidence type="ECO:0000256" key="3">
    <source>
        <dbReference type="ARBA" id="ARBA00022448"/>
    </source>
</evidence>
<keyword evidence="11" id="KW-0066">ATP synthesis</keyword>
<dbReference type="GO" id="GO:0015986">
    <property type="term" value="P:proton motive force-driven ATP synthesis"/>
    <property type="evidence" value="ECO:0007669"/>
    <property type="project" value="InterPro"/>
</dbReference>
<keyword evidence="7" id="KW-1133">Transmembrane helix</keyword>
<evidence type="ECO:0000256" key="7">
    <source>
        <dbReference type="ARBA" id="ARBA00022989"/>
    </source>
</evidence>
<keyword evidence="3 14" id="KW-0813">Transport</keyword>
<evidence type="ECO:0000256" key="14">
    <source>
        <dbReference type="RuleBase" id="RU003661"/>
    </source>
</evidence>
<dbReference type="GO" id="GO:0015078">
    <property type="term" value="F:proton transmembrane transporter activity"/>
    <property type="evidence" value="ECO:0007669"/>
    <property type="project" value="InterPro"/>
</dbReference>
<feature type="region of interest" description="Disordered" evidence="15">
    <location>
        <begin position="39"/>
        <end position="61"/>
    </location>
</feature>
<evidence type="ECO:0000256" key="5">
    <source>
        <dbReference type="ARBA" id="ARBA00022692"/>
    </source>
</evidence>
<comment type="subcellular location">
    <subcellularLocation>
        <location evidence="1 14">Mitochondrion membrane</location>
        <topology evidence="1 14">Single-pass membrane protein</topology>
    </subcellularLocation>
</comment>
<evidence type="ECO:0000256" key="16">
    <source>
        <dbReference type="SAM" id="SignalP"/>
    </source>
</evidence>
<feature type="signal peptide" evidence="16">
    <location>
        <begin position="1"/>
        <end position="30"/>
    </location>
</feature>
<dbReference type="GO" id="GO:0031966">
    <property type="term" value="C:mitochondrial membrane"/>
    <property type="evidence" value="ECO:0007669"/>
    <property type="project" value="UniProtKB-SubCell"/>
</dbReference>
<keyword evidence="9 14" id="KW-0496">Mitochondrion</keyword>
<dbReference type="CTD" id="4509"/>
<evidence type="ECO:0000256" key="8">
    <source>
        <dbReference type="ARBA" id="ARBA00023065"/>
    </source>
</evidence>
<keyword evidence="16" id="KW-0732">Signal</keyword>
<protein>
    <recommendedName>
        <fullName evidence="14">ATP synthase complex subunit 8</fullName>
    </recommendedName>
</protein>
<reference evidence="17" key="1">
    <citation type="submission" date="2008-08" db="EMBL/GenBank/DDBJ databases">
        <authorList>
            <person name="Inoue J."/>
            <person name="Miya M."/>
            <person name="Aoyama J."/>
            <person name="Tsukamoto K."/>
            <person name="Nishida M."/>
        </authorList>
    </citation>
    <scope>NUCLEOTIDE SEQUENCE</scope>
    <source>
        <tissue evidence="17">Muscle</tissue>
    </source>
</reference>
<gene>
    <name evidence="17" type="primary">ATP8</name>
</gene>
<dbReference type="InterPro" id="IPR001421">
    <property type="entry name" value="ATP8_metazoa"/>
</dbReference>
<dbReference type="PANTHER" id="PTHR39937:SF1">
    <property type="entry name" value="ATP SYNTHASE PROTEIN 8"/>
    <property type="match status" value="1"/>
</dbReference>
<keyword evidence="5 14" id="KW-0812">Transmembrane</keyword>
<dbReference type="EMBL" id="AP010846">
    <property type="protein sequence ID" value="BAI53215.1"/>
    <property type="molecule type" value="Genomic_DNA"/>
</dbReference>
<comment type="function">
    <text evidence="12">Subunit 8, of the mitochondrial membrane ATP synthase complex (F(1)F(0) ATP synthase or Complex V) that produces ATP from ADP in the presence of a proton gradient across the membrane which is generated by electron transport complexes of the respiratory chain. ATP synthase complex consist of a soluble F(1) head domain - the catalytic core - and a membrane F(1) domain - the membrane proton channel. These two domains are linked by a central stalk rotating inside the F(1) region and a stationary peripheral stalk. During catalysis, ATP synthesis in the catalytic domain of F(1) is coupled via a rotary mechanism of the central stalk subunits to proton translocation. In vivo, can only synthesize ATP although its ATP hydrolase activity can be activated artificially in vitro. Part of the complex F(0) domain.</text>
</comment>
<proteinExistence type="inferred from homology"/>
<dbReference type="GO" id="GO:0045259">
    <property type="term" value="C:proton-transporting ATP synthase complex"/>
    <property type="evidence" value="ECO:0007669"/>
    <property type="project" value="UniProtKB-KW"/>
</dbReference>
<evidence type="ECO:0000256" key="4">
    <source>
        <dbReference type="ARBA" id="ARBA00022547"/>
    </source>
</evidence>
<name>D1YTI1_ROBCA</name>
<dbReference type="RefSeq" id="YP_003345415.1">
    <property type="nucleotide sequence ID" value="NC_013633.1"/>
</dbReference>
<dbReference type="GeneID" id="8673448"/>
<keyword evidence="6 14" id="KW-0375">Hydrogen ion transport</keyword>
<evidence type="ECO:0000256" key="12">
    <source>
        <dbReference type="ARBA" id="ARBA00053067"/>
    </source>
</evidence>
<evidence type="ECO:0000256" key="2">
    <source>
        <dbReference type="ARBA" id="ARBA00008892"/>
    </source>
</evidence>
<keyword evidence="4 14" id="KW-0138">CF(0)</keyword>
<evidence type="ECO:0000256" key="9">
    <source>
        <dbReference type="ARBA" id="ARBA00023128"/>
    </source>
</evidence>
<evidence type="ECO:0000256" key="1">
    <source>
        <dbReference type="ARBA" id="ARBA00004304"/>
    </source>
</evidence>
<comment type="subunit">
    <text evidence="13">Component of the ATP synthase complex composed at least of ATP5F1A/subunit alpha, ATP5F1B/subunit beta, ATP5MC1/subunit c (homooctomer), MT-ATP6/subunit a, MT-ATP8/subunit 8, ATP5ME/subunit e, ATP5MF/subunit f, ATP5MG/subunit g, ATP5MK/subunit k, ATP5MJ/subunit j, ATP5F1C/subunit gamma, ATP5F1D/subunit delta, ATP5F1E/subunit epsilon, ATP5PF/subunit F6, ATP5PB/subunit b, ATP5PD/subunit d, ATP5PO/subunit OSCP. ATP synthase complex consists of a soluble F(1) head domain (subunits alpha(3) and beta(3)) - the catalytic core - and a membrane F(0) domain - the membrane proton channel (subunits c, a, 8, e, f, g, k and j). These two domains are linked by a central stalk (subunits gamma, delta, and epsilon) rotating inside the F1 region and a stationary peripheral stalk (subunits F6, b, d, and OSCP).</text>
</comment>
<evidence type="ECO:0000256" key="10">
    <source>
        <dbReference type="ARBA" id="ARBA00023136"/>
    </source>
</evidence>
<dbReference type="PANTHER" id="PTHR39937">
    <property type="entry name" value="ATP SYNTHASE PROTEIN 8"/>
    <property type="match status" value="1"/>
</dbReference>